<dbReference type="EMBL" id="KE145355">
    <property type="protein sequence ID" value="EPE35016.1"/>
    <property type="molecule type" value="Genomic_DNA"/>
</dbReference>
<dbReference type="OMA" id="FMGINRT"/>
<feature type="compositionally biased region" description="Low complexity" evidence="8">
    <location>
        <begin position="34"/>
        <end position="45"/>
    </location>
</feature>
<dbReference type="STRING" id="1116229.S3DSR8"/>
<dbReference type="OrthoDB" id="361242at2759"/>
<feature type="domain" description="Non-structural maintenance of chromosome element 4 C-terminal" evidence="9">
    <location>
        <begin position="366"/>
        <end position="455"/>
    </location>
</feature>
<dbReference type="GO" id="GO:0006281">
    <property type="term" value="P:DNA repair"/>
    <property type="evidence" value="ECO:0007669"/>
    <property type="project" value="UniProtKB-UniRule"/>
</dbReference>
<evidence type="ECO:0000313" key="11">
    <source>
        <dbReference type="EMBL" id="EPE35016.1"/>
    </source>
</evidence>
<sequence>MTSSPKRSMSPLFEEEIYSASPAPQRRRQNGAQPSISPSPATSTSSDKENRSSRPTVNKGEGRVAMASPRGQSPSSERNKRKRTTTMERDGLADRDRSTRRRTVEPAEPESEDDYDPDQPIEERRGLRQDYRHLAKDFSERRSEMLIPGNHGLRDTMLRANQLTSRVKQTADATIDARLLVSTADLSYKKTLALTSGESAQGVDLEVFISKVRAYMRAALEDENAAPSNTQRQRGGEEEEEDDDMLNWAYLGRHACIPNIARPAVPGFLLGPLSLEKRAKRVVVRKERLRINDLSESRPEVVLAGDISKSENANLTLLCRKILRRAEEVSNESMNAVEEAHQQEELSDTEIEKLMDKHGINADGGLALFKFVVNPFSFGQTVENMFYTSFLIRDGNIGVTLDERGLPYINIIKNQVEDEREQRDSGAMRHQAVLSLDMAMWKEMIEIFEIKEPMIPHRKEEEHSSVGRTGCLPQELF</sequence>
<evidence type="ECO:0000256" key="1">
    <source>
        <dbReference type="ARBA" id="ARBA00004123"/>
    </source>
</evidence>
<evidence type="ECO:0000256" key="8">
    <source>
        <dbReference type="SAM" id="MobiDB-lite"/>
    </source>
</evidence>
<feature type="compositionally biased region" description="Basic and acidic residues" evidence="8">
    <location>
        <begin position="85"/>
        <end position="105"/>
    </location>
</feature>
<comment type="function">
    <text evidence="7">Component of the SMC5-SMC6 complex, that promotes sister chromatid alignment after DNA damage and facilitates double-stranded DNA breaks (DSBs) repair via homologous recombination between sister chromatids.</text>
</comment>
<evidence type="ECO:0000256" key="4">
    <source>
        <dbReference type="ARBA" id="ARBA00023172"/>
    </source>
</evidence>
<evidence type="ECO:0000313" key="12">
    <source>
        <dbReference type="Proteomes" id="UP000016922"/>
    </source>
</evidence>
<accession>S3DSR8</accession>
<dbReference type="InterPro" id="IPR027786">
    <property type="entry name" value="Nse4/EID"/>
</dbReference>
<dbReference type="InterPro" id="IPR029225">
    <property type="entry name" value="Nse4_Nse3-bd"/>
</dbReference>
<comment type="subcellular location">
    <subcellularLocation>
        <location evidence="1 7">Nucleus</location>
    </subcellularLocation>
</comment>
<dbReference type="KEGG" id="glz:GLAREA_10711"/>
<reference evidence="11 12" key="1">
    <citation type="journal article" date="2013" name="BMC Genomics">
        <title>Genomics-driven discovery of the pneumocandin biosynthetic gene cluster in the fungus Glarea lozoyensis.</title>
        <authorList>
            <person name="Chen L."/>
            <person name="Yue Q."/>
            <person name="Zhang X."/>
            <person name="Xiang M."/>
            <person name="Wang C."/>
            <person name="Li S."/>
            <person name="Che Y."/>
            <person name="Ortiz-Lopez F.J."/>
            <person name="Bills G.F."/>
            <person name="Liu X."/>
            <person name="An Z."/>
        </authorList>
    </citation>
    <scope>NUCLEOTIDE SEQUENCE [LARGE SCALE GENOMIC DNA]</scope>
    <source>
        <strain evidence="12">ATCC 20868 / MF5171</strain>
    </source>
</reference>
<dbReference type="PANTHER" id="PTHR16140:SF0">
    <property type="entry name" value="NON-STRUCTURAL MAINTENANCE OF CHROMOSOMES ELEMENT 4"/>
    <property type="match status" value="1"/>
</dbReference>
<evidence type="ECO:0000259" key="10">
    <source>
        <dbReference type="Pfam" id="PF15412"/>
    </source>
</evidence>
<keyword evidence="12" id="KW-1185">Reference proteome</keyword>
<protein>
    <recommendedName>
        <fullName evidence="7">Non-structural maintenance of chromosomes element 4</fullName>
    </recommendedName>
</protein>
<dbReference type="GO" id="GO:0006310">
    <property type="term" value="P:DNA recombination"/>
    <property type="evidence" value="ECO:0007669"/>
    <property type="project" value="UniProtKB-UniRule"/>
</dbReference>
<gene>
    <name evidence="11" type="ORF">GLAREA_10711</name>
</gene>
<feature type="region of interest" description="Disordered" evidence="8">
    <location>
        <begin position="220"/>
        <end position="241"/>
    </location>
</feature>
<name>S3DSR8_GLAL2</name>
<evidence type="ECO:0000256" key="2">
    <source>
        <dbReference type="ARBA" id="ARBA00008997"/>
    </source>
</evidence>
<dbReference type="InterPro" id="IPR014854">
    <property type="entry name" value="Nse4_C"/>
</dbReference>
<keyword evidence="4 7" id="KW-0233">DNA recombination</keyword>
<feature type="region of interest" description="Disordered" evidence="8">
    <location>
        <begin position="1"/>
        <end position="127"/>
    </location>
</feature>
<keyword evidence="3 7" id="KW-0227">DNA damage</keyword>
<dbReference type="GO" id="GO:0005634">
    <property type="term" value="C:nucleus"/>
    <property type="evidence" value="ECO:0007669"/>
    <property type="project" value="UniProtKB-SubCell"/>
</dbReference>
<comment type="similarity">
    <text evidence="2 7">Belongs to the NSE4 family.</text>
</comment>
<evidence type="ECO:0000259" key="9">
    <source>
        <dbReference type="Pfam" id="PF08743"/>
    </source>
</evidence>
<comment type="subunit">
    <text evidence="7">Component of the SMC5-SMC6 complex.</text>
</comment>
<dbReference type="Pfam" id="PF15412">
    <property type="entry name" value="Nse4-Nse3_bdg"/>
    <property type="match status" value="1"/>
</dbReference>
<feature type="domain" description="Nse4/EID protein Nse3/MAGE-binding" evidence="10">
    <location>
        <begin position="176"/>
        <end position="243"/>
    </location>
</feature>
<evidence type="ECO:0000256" key="3">
    <source>
        <dbReference type="ARBA" id="ARBA00022763"/>
    </source>
</evidence>
<dbReference type="GeneID" id="19469757"/>
<dbReference type="GO" id="GO:0030915">
    <property type="term" value="C:Smc5-Smc6 complex"/>
    <property type="evidence" value="ECO:0007669"/>
    <property type="project" value="UniProtKB-UniRule"/>
</dbReference>
<organism evidence="11 12">
    <name type="scientific">Glarea lozoyensis (strain ATCC 20868 / MF5171)</name>
    <dbReference type="NCBI Taxonomy" id="1116229"/>
    <lineage>
        <taxon>Eukaryota</taxon>
        <taxon>Fungi</taxon>
        <taxon>Dikarya</taxon>
        <taxon>Ascomycota</taxon>
        <taxon>Pezizomycotina</taxon>
        <taxon>Leotiomycetes</taxon>
        <taxon>Helotiales</taxon>
        <taxon>Helotiaceae</taxon>
        <taxon>Glarea</taxon>
    </lineage>
</organism>
<dbReference type="HOGENOM" id="CLU_041037_4_0_1"/>
<dbReference type="PANTHER" id="PTHR16140">
    <property type="entry name" value="NON-STRUCTURAL MAINTENANCE OF CHROMOSOMES ELEMENT 4"/>
    <property type="match status" value="1"/>
</dbReference>
<dbReference type="eggNOG" id="KOG2866">
    <property type="taxonomic scope" value="Eukaryota"/>
</dbReference>
<keyword evidence="6 7" id="KW-0539">Nucleus</keyword>
<evidence type="ECO:0000256" key="7">
    <source>
        <dbReference type="RuleBase" id="RU365071"/>
    </source>
</evidence>
<evidence type="ECO:0000256" key="6">
    <source>
        <dbReference type="ARBA" id="ARBA00023242"/>
    </source>
</evidence>
<dbReference type="RefSeq" id="XP_008078003.1">
    <property type="nucleotide sequence ID" value="XM_008079812.1"/>
</dbReference>
<feature type="compositionally biased region" description="Acidic residues" evidence="8">
    <location>
        <begin position="107"/>
        <end position="120"/>
    </location>
</feature>
<dbReference type="AlphaFoldDB" id="S3DSR8"/>
<proteinExistence type="inferred from homology"/>
<evidence type="ECO:0000256" key="5">
    <source>
        <dbReference type="ARBA" id="ARBA00023204"/>
    </source>
</evidence>
<keyword evidence="5 7" id="KW-0234">DNA repair</keyword>
<dbReference type="Pfam" id="PF08743">
    <property type="entry name" value="Nse4_C"/>
    <property type="match status" value="1"/>
</dbReference>
<dbReference type="Proteomes" id="UP000016922">
    <property type="component" value="Unassembled WGS sequence"/>
</dbReference>